<accession>A0A1U9JZZ0</accession>
<keyword evidence="3" id="KW-1003">Cell membrane</keyword>
<keyword evidence="7 8" id="KW-0472">Membrane</keyword>
<dbReference type="InterPro" id="IPR026034">
    <property type="entry name" value="MreD_proteobac"/>
</dbReference>
<dbReference type="STRING" id="643674.PAEH1_06865"/>
<evidence type="ECO:0000256" key="4">
    <source>
        <dbReference type="ARBA" id="ARBA00022692"/>
    </source>
</evidence>
<organism evidence="9 10">
    <name type="scientific">Paenalcaligenes hominis</name>
    <dbReference type="NCBI Taxonomy" id="643674"/>
    <lineage>
        <taxon>Bacteria</taxon>
        <taxon>Pseudomonadati</taxon>
        <taxon>Pseudomonadota</taxon>
        <taxon>Betaproteobacteria</taxon>
        <taxon>Burkholderiales</taxon>
        <taxon>Alcaligenaceae</taxon>
        <taxon>Paenalcaligenes</taxon>
    </lineage>
</organism>
<keyword evidence="4 8" id="KW-0812">Transmembrane</keyword>
<dbReference type="EMBL" id="CP019697">
    <property type="protein sequence ID" value="AQS51346.1"/>
    <property type="molecule type" value="Genomic_DNA"/>
</dbReference>
<evidence type="ECO:0000256" key="8">
    <source>
        <dbReference type="SAM" id="Phobius"/>
    </source>
</evidence>
<evidence type="ECO:0000313" key="10">
    <source>
        <dbReference type="Proteomes" id="UP000189369"/>
    </source>
</evidence>
<protein>
    <submittedName>
        <fullName evidence="9">Rod shape-determining protein MreD</fullName>
    </submittedName>
</protein>
<proteinExistence type="inferred from homology"/>
<keyword evidence="5" id="KW-0133">Cell shape</keyword>
<dbReference type="Pfam" id="PF04093">
    <property type="entry name" value="MreD"/>
    <property type="match status" value="1"/>
</dbReference>
<name>A0A1U9JZZ0_9BURK</name>
<comment type="similarity">
    <text evidence="2">Belongs to the MreD family.</text>
</comment>
<dbReference type="PANTHER" id="PTHR37484">
    <property type="entry name" value="ROD SHAPE-DETERMINING PROTEIN MRED"/>
    <property type="match status" value="1"/>
</dbReference>
<feature type="transmembrane region" description="Helical" evidence="8">
    <location>
        <begin position="121"/>
        <end position="140"/>
    </location>
</feature>
<evidence type="ECO:0000256" key="3">
    <source>
        <dbReference type="ARBA" id="ARBA00022475"/>
    </source>
</evidence>
<comment type="subcellular location">
    <subcellularLocation>
        <location evidence="1">Cell membrane</location>
        <topology evidence="1">Multi-pass membrane protein</topology>
    </subcellularLocation>
</comment>
<dbReference type="KEGG" id="phn:PAEH1_06865"/>
<dbReference type="GO" id="GO:0008360">
    <property type="term" value="P:regulation of cell shape"/>
    <property type="evidence" value="ECO:0007669"/>
    <property type="project" value="UniProtKB-KW"/>
</dbReference>
<dbReference type="InterPro" id="IPR007227">
    <property type="entry name" value="Cell_shape_determining_MreD"/>
</dbReference>
<feature type="transmembrane region" description="Helical" evidence="8">
    <location>
        <begin position="80"/>
        <end position="100"/>
    </location>
</feature>
<gene>
    <name evidence="9" type="ORF">PAEH1_06865</name>
</gene>
<dbReference type="GO" id="GO:0005886">
    <property type="term" value="C:plasma membrane"/>
    <property type="evidence" value="ECO:0007669"/>
    <property type="project" value="UniProtKB-SubCell"/>
</dbReference>
<dbReference type="Proteomes" id="UP000189369">
    <property type="component" value="Chromosome"/>
</dbReference>
<dbReference type="NCBIfam" id="TIGR03426">
    <property type="entry name" value="shape_MreD"/>
    <property type="match status" value="1"/>
</dbReference>
<evidence type="ECO:0000313" key="9">
    <source>
        <dbReference type="EMBL" id="AQS51346.1"/>
    </source>
</evidence>
<sequence>MNNKPYYSRTTQAFERNRSLSSLQPIDSSPFKPVSSLWMVWGTIFLMWLASLLPWRLWPMAPDLLLLVLCFWALHEPRRVSMITGFLLGLLLDVHGGALLGEHALSYVLAMYGIGVLQRRLLMFNPLVQLVHLFPIWLVALAIPRFAHAWFVGEWAGWEWIWSGVLMAALWPIVDFLLLLPHRRLDDADESNT</sequence>
<evidence type="ECO:0000256" key="5">
    <source>
        <dbReference type="ARBA" id="ARBA00022960"/>
    </source>
</evidence>
<feature type="transmembrane region" description="Helical" evidence="8">
    <location>
        <begin position="160"/>
        <end position="180"/>
    </location>
</feature>
<dbReference type="AlphaFoldDB" id="A0A1U9JZZ0"/>
<dbReference type="PANTHER" id="PTHR37484:SF1">
    <property type="entry name" value="ROD SHAPE-DETERMINING PROTEIN MRED"/>
    <property type="match status" value="1"/>
</dbReference>
<dbReference type="OrthoDB" id="5297408at2"/>
<keyword evidence="6 8" id="KW-1133">Transmembrane helix</keyword>
<feature type="transmembrane region" description="Helical" evidence="8">
    <location>
        <begin position="31"/>
        <end position="50"/>
    </location>
</feature>
<reference evidence="9 10" key="1">
    <citation type="submission" date="2017-01" db="EMBL/GenBank/DDBJ databases">
        <title>Complete Genome Sequence of Paenalcaligenes hominis, Isolated from a paraplegic Patient with neurogenic bladder.</title>
        <authorList>
            <person name="Mukhopadhyay R."/>
            <person name="Joaquin J."/>
            <person name="Hogue R."/>
            <person name="Kilaru A."/>
            <person name="Jospin G."/>
            <person name="Mars K."/>
            <person name="Eisen J.A."/>
            <person name="Chaturvedi V."/>
        </authorList>
    </citation>
    <scope>NUCLEOTIDE SEQUENCE [LARGE SCALE GENOMIC DNA]</scope>
    <source>
        <strain evidence="9 10">15S00501</strain>
    </source>
</reference>
<evidence type="ECO:0000256" key="6">
    <source>
        <dbReference type="ARBA" id="ARBA00022989"/>
    </source>
</evidence>
<evidence type="ECO:0000256" key="7">
    <source>
        <dbReference type="ARBA" id="ARBA00023136"/>
    </source>
</evidence>
<evidence type="ECO:0000256" key="1">
    <source>
        <dbReference type="ARBA" id="ARBA00004651"/>
    </source>
</evidence>
<evidence type="ECO:0000256" key="2">
    <source>
        <dbReference type="ARBA" id="ARBA00007776"/>
    </source>
</evidence>